<dbReference type="OrthoDB" id="283531at2"/>
<dbReference type="Gene3D" id="3.90.79.10">
    <property type="entry name" value="Nucleoside Triphosphate Pyrophosphohydrolase"/>
    <property type="match status" value="1"/>
</dbReference>
<dbReference type="PANTHER" id="PTHR43736">
    <property type="entry name" value="ADP-RIBOSE PYROPHOSPHATASE"/>
    <property type="match status" value="1"/>
</dbReference>
<dbReference type="SUPFAM" id="SSF55811">
    <property type="entry name" value="Nudix"/>
    <property type="match status" value="1"/>
</dbReference>
<dbReference type="Pfam" id="PF00293">
    <property type="entry name" value="NUDIX"/>
    <property type="match status" value="1"/>
</dbReference>
<name>A0A5C5ZXU4_9BACT</name>
<dbReference type="InterPro" id="IPR000086">
    <property type="entry name" value="NUDIX_hydrolase_dom"/>
</dbReference>
<dbReference type="AlphaFoldDB" id="A0A5C5ZXU4"/>
<dbReference type="PANTHER" id="PTHR43736:SF1">
    <property type="entry name" value="DIHYDRONEOPTERIN TRIPHOSPHATE DIPHOSPHATASE"/>
    <property type="match status" value="1"/>
</dbReference>
<proteinExistence type="predicted"/>
<gene>
    <name evidence="2" type="ORF">Pla100_48590</name>
</gene>
<dbReference type="CDD" id="cd02883">
    <property type="entry name" value="NUDIX_Hydrolase"/>
    <property type="match status" value="1"/>
</dbReference>
<dbReference type="EMBL" id="SJPM01000013">
    <property type="protein sequence ID" value="TWT91821.1"/>
    <property type="molecule type" value="Genomic_DNA"/>
</dbReference>
<evidence type="ECO:0000313" key="3">
    <source>
        <dbReference type="Proteomes" id="UP000316213"/>
    </source>
</evidence>
<dbReference type="EC" id="3.6.1.-" evidence="2"/>
<evidence type="ECO:0000259" key="1">
    <source>
        <dbReference type="PROSITE" id="PS51462"/>
    </source>
</evidence>
<evidence type="ECO:0000313" key="2">
    <source>
        <dbReference type="EMBL" id="TWT91821.1"/>
    </source>
</evidence>
<dbReference type="GO" id="GO:0016787">
    <property type="term" value="F:hydrolase activity"/>
    <property type="evidence" value="ECO:0007669"/>
    <property type="project" value="UniProtKB-KW"/>
</dbReference>
<dbReference type="InterPro" id="IPR015797">
    <property type="entry name" value="NUDIX_hydrolase-like_dom_sf"/>
</dbReference>
<keyword evidence="2" id="KW-0378">Hydrolase</keyword>
<sequence>MNDSRPTAENPPTDYSLGRRNRKRGVIGVIFRDDRLLVIRRSMTVNAPGKLCLPGGGIESGESETEALVREMQEELEIPVNPVRLCHRSVTPWGTQLAWWIAEIIDNVEPTANPEEVSDFFWMTPDEIAQASNVLPSLPDFIGAWRSGEIDLPW</sequence>
<keyword evidence="3" id="KW-1185">Reference proteome</keyword>
<organism evidence="2 3">
    <name type="scientific">Neorhodopirellula pilleata</name>
    <dbReference type="NCBI Taxonomy" id="2714738"/>
    <lineage>
        <taxon>Bacteria</taxon>
        <taxon>Pseudomonadati</taxon>
        <taxon>Planctomycetota</taxon>
        <taxon>Planctomycetia</taxon>
        <taxon>Pirellulales</taxon>
        <taxon>Pirellulaceae</taxon>
        <taxon>Neorhodopirellula</taxon>
    </lineage>
</organism>
<dbReference type="RefSeq" id="WP_146580745.1">
    <property type="nucleotide sequence ID" value="NZ_SJPM01000013.1"/>
</dbReference>
<accession>A0A5C5ZXU4</accession>
<comment type="caution">
    <text evidence="2">The sequence shown here is derived from an EMBL/GenBank/DDBJ whole genome shotgun (WGS) entry which is preliminary data.</text>
</comment>
<dbReference type="Proteomes" id="UP000316213">
    <property type="component" value="Unassembled WGS sequence"/>
</dbReference>
<dbReference type="PROSITE" id="PS51462">
    <property type="entry name" value="NUDIX"/>
    <property type="match status" value="1"/>
</dbReference>
<feature type="domain" description="Nudix hydrolase" evidence="1">
    <location>
        <begin position="21"/>
        <end position="151"/>
    </location>
</feature>
<protein>
    <submittedName>
        <fullName evidence="2">Nudix hydrolase</fullName>
        <ecNumber evidence="2">3.6.1.-</ecNumber>
    </submittedName>
</protein>
<reference evidence="2 3" key="1">
    <citation type="submission" date="2019-02" db="EMBL/GenBank/DDBJ databases">
        <title>Deep-cultivation of Planctomycetes and their phenomic and genomic characterization uncovers novel biology.</title>
        <authorList>
            <person name="Wiegand S."/>
            <person name="Jogler M."/>
            <person name="Boedeker C."/>
            <person name="Pinto D."/>
            <person name="Vollmers J."/>
            <person name="Rivas-Marin E."/>
            <person name="Kohn T."/>
            <person name="Peeters S.H."/>
            <person name="Heuer A."/>
            <person name="Rast P."/>
            <person name="Oberbeckmann S."/>
            <person name="Bunk B."/>
            <person name="Jeske O."/>
            <person name="Meyerdierks A."/>
            <person name="Storesund J.E."/>
            <person name="Kallscheuer N."/>
            <person name="Luecker S."/>
            <person name="Lage O.M."/>
            <person name="Pohl T."/>
            <person name="Merkel B.J."/>
            <person name="Hornburger P."/>
            <person name="Mueller R.-W."/>
            <person name="Bruemmer F."/>
            <person name="Labrenz M."/>
            <person name="Spormann A.M."/>
            <person name="Op Den Camp H."/>
            <person name="Overmann J."/>
            <person name="Amann R."/>
            <person name="Jetten M.S.M."/>
            <person name="Mascher T."/>
            <person name="Medema M.H."/>
            <person name="Devos D.P."/>
            <person name="Kaster A.-K."/>
            <person name="Ovreas L."/>
            <person name="Rohde M."/>
            <person name="Galperin M.Y."/>
            <person name="Jogler C."/>
        </authorList>
    </citation>
    <scope>NUCLEOTIDE SEQUENCE [LARGE SCALE GENOMIC DNA]</scope>
    <source>
        <strain evidence="2 3">Pla100</strain>
    </source>
</reference>